<evidence type="ECO:0000313" key="1">
    <source>
        <dbReference type="EMBL" id="GIZ03312.1"/>
    </source>
</evidence>
<sequence length="109" mass="13276">MSLVFQPHLSPFFNVSYTTRKRKLHMHYVSQTKKWGRGDSRWNPHWGVTGRQMFLKKMFSILWFMFRKQEVYMRYGRQPKLSDLPLLAVPQETVGIDFKRVCFEKWCKL</sequence>
<protein>
    <submittedName>
        <fullName evidence="1">Uncharacterized protein</fullName>
    </submittedName>
</protein>
<evidence type="ECO:0000313" key="2">
    <source>
        <dbReference type="Proteomes" id="UP001054945"/>
    </source>
</evidence>
<comment type="caution">
    <text evidence="1">The sequence shown here is derived from an EMBL/GenBank/DDBJ whole genome shotgun (WGS) entry which is preliminary data.</text>
</comment>
<name>A0AAV4Y7S3_CAEEX</name>
<dbReference type="EMBL" id="BPLR01018933">
    <property type="protein sequence ID" value="GIZ03312.1"/>
    <property type="molecule type" value="Genomic_DNA"/>
</dbReference>
<dbReference type="AlphaFoldDB" id="A0AAV4Y7S3"/>
<organism evidence="1 2">
    <name type="scientific">Caerostris extrusa</name>
    <name type="common">Bark spider</name>
    <name type="synonym">Caerostris bankana</name>
    <dbReference type="NCBI Taxonomy" id="172846"/>
    <lineage>
        <taxon>Eukaryota</taxon>
        <taxon>Metazoa</taxon>
        <taxon>Ecdysozoa</taxon>
        <taxon>Arthropoda</taxon>
        <taxon>Chelicerata</taxon>
        <taxon>Arachnida</taxon>
        <taxon>Araneae</taxon>
        <taxon>Araneomorphae</taxon>
        <taxon>Entelegynae</taxon>
        <taxon>Araneoidea</taxon>
        <taxon>Araneidae</taxon>
        <taxon>Caerostris</taxon>
    </lineage>
</organism>
<proteinExistence type="predicted"/>
<gene>
    <name evidence="1" type="ORF">CEXT_395561</name>
</gene>
<keyword evidence="2" id="KW-1185">Reference proteome</keyword>
<dbReference type="Proteomes" id="UP001054945">
    <property type="component" value="Unassembled WGS sequence"/>
</dbReference>
<reference evidence="1 2" key="1">
    <citation type="submission" date="2021-06" db="EMBL/GenBank/DDBJ databases">
        <title>Caerostris extrusa draft genome.</title>
        <authorList>
            <person name="Kono N."/>
            <person name="Arakawa K."/>
        </authorList>
    </citation>
    <scope>NUCLEOTIDE SEQUENCE [LARGE SCALE GENOMIC DNA]</scope>
</reference>
<accession>A0AAV4Y7S3</accession>